<feature type="compositionally biased region" description="Low complexity" evidence="1">
    <location>
        <begin position="189"/>
        <end position="203"/>
    </location>
</feature>
<feature type="region of interest" description="Disordered" evidence="1">
    <location>
        <begin position="328"/>
        <end position="380"/>
    </location>
</feature>
<feature type="compositionally biased region" description="Polar residues" evidence="1">
    <location>
        <begin position="115"/>
        <end position="127"/>
    </location>
</feature>
<feature type="region of interest" description="Disordered" evidence="1">
    <location>
        <begin position="533"/>
        <end position="574"/>
    </location>
</feature>
<feature type="compositionally biased region" description="Polar residues" evidence="1">
    <location>
        <begin position="663"/>
        <end position="676"/>
    </location>
</feature>
<feature type="region of interest" description="Disordered" evidence="1">
    <location>
        <begin position="236"/>
        <end position="307"/>
    </location>
</feature>
<feature type="non-terminal residue" evidence="2">
    <location>
        <position position="1"/>
    </location>
</feature>
<feature type="compositionally biased region" description="Acidic residues" evidence="1">
    <location>
        <begin position="59"/>
        <end position="77"/>
    </location>
</feature>
<organism evidence="2 3">
    <name type="scientific">Volvox reticuliferus</name>
    <dbReference type="NCBI Taxonomy" id="1737510"/>
    <lineage>
        <taxon>Eukaryota</taxon>
        <taxon>Viridiplantae</taxon>
        <taxon>Chlorophyta</taxon>
        <taxon>core chlorophytes</taxon>
        <taxon>Chlorophyceae</taxon>
        <taxon>CS clade</taxon>
        <taxon>Chlamydomonadales</taxon>
        <taxon>Volvocaceae</taxon>
        <taxon>Volvox</taxon>
    </lineage>
</organism>
<feature type="region of interest" description="Disordered" evidence="1">
    <location>
        <begin position="55"/>
        <end position="220"/>
    </location>
</feature>
<reference evidence="2" key="1">
    <citation type="journal article" date="2021" name="Proc. Natl. Acad. Sci. U.S.A.">
        <title>Three genomes in the algal genus Volvox reveal the fate of a haploid sex-determining region after a transition to homothallism.</title>
        <authorList>
            <person name="Yamamoto K."/>
            <person name="Hamaji T."/>
            <person name="Kawai-Toyooka H."/>
            <person name="Matsuzaki R."/>
            <person name="Takahashi F."/>
            <person name="Nishimura Y."/>
            <person name="Kawachi M."/>
            <person name="Noguchi H."/>
            <person name="Minakuchi Y."/>
            <person name="Umen J.G."/>
            <person name="Toyoda A."/>
            <person name="Nozaki H."/>
        </authorList>
    </citation>
    <scope>NUCLEOTIDE SEQUENCE</scope>
    <source>
        <strain evidence="2">NIES-3785</strain>
    </source>
</reference>
<evidence type="ECO:0000256" key="1">
    <source>
        <dbReference type="SAM" id="MobiDB-lite"/>
    </source>
</evidence>
<feature type="compositionally biased region" description="Polar residues" evidence="1">
    <location>
        <begin position="262"/>
        <end position="276"/>
    </location>
</feature>
<dbReference type="AlphaFoldDB" id="A0A8J4GUB3"/>
<feature type="region of interest" description="Disordered" evidence="1">
    <location>
        <begin position="722"/>
        <end position="804"/>
    </location>
</feature>
<feature type="compositionally biased region" description="Polar residues" evidence="1">
    <location>
        <begin position="629"/>
        <end position="648"/>
    </location>
</feature>
<proteinExistence type="predicted"/>
<name>A0A8J4GUB3_9CHLO</name>
<feature type="region of interest" description="Disordered" evidence="1">
    <location>
        <begin position="596"/>
        <end position="694"/>
    </location>
</feature>
<dbReference type="Proteomes" id="UP000722791">
    <property type="component" value="Unassembled WGS sequence"/>
</dbReference>
<feature type="region of interest" description="Disordered" evidence="1">
    <location>
        <begin position="448"/>
        <end position="476"/>
    </location>
</feature>
<feature type="compositionally biased region" description="Polar residues" evidence="1">
    <location>
        <begin position="448"/>
        <end position="472"/>
    </location>
</feature>
<protein>
    <submittedName>
        <fullName evidence="2">Uncharacterized protein</fullName>
    </submittedName>
</protein>
<feature type="compositionally biased region" description="Low complexity" evidence="1">
    <location>
        <begin position="240"/>
        <end position="261"/>
    </location>
</feature>
<feature type="region of interest" description="Disordered" evidence="1">
    <location>
        <begin position="964"/>
        <end position="999"/>
    </location>
</feature>
<feature type="region of interest" description="Disordered" evidence="1">
    <location>
        <begin position="1150"/>
        <end position="1171"/>
    </location>
</feature>
<dbReference type="EMBL" id="BNCQ01000063">
    <property type="protein sequence ID" value="GIM15225.1"/>
    <property type="molecule type" value="Genomic_DNA"/>
</dbReference>
<gene>
    <name evidence="2" type="ORF">Vretimale_18013</name>
</gene>
<comment type="caution">
    <text evidence="2">The sequence shown here is derived from an EMBL/GenBank/DDBJ whole genome shotgun (WGS) entry which is preliminary data.</text>
</comment>
<sequence length="1190" mass="124230">IASGEWSPGLEAGDLTAVPALQRLFLLDRDKLVDLMAALAEGKDWRGLVRMPRTLLPEHEDEDRGEDLDQVDEDTNREEENGVGTLESVPEAWRPDSCTSPGQSFQELRSRAPSDASSLVHSLSARTVSPRVMLQTPAASPSSMGGGLGQRVPPEQEGSAPQVAPNPSSSNFSTSPVNAHQGQLSTTWRGQSAHGGQQQQQQQRKQRLHRVARCQSTSSVLQQLRAAVRQQPQYLPPTQPIQQQQPAQQQQDPSTPQQQQTSVIGGNSASQLTLSLASRPAVENVGTPDGPSPVGDAPEPAGDAPESLTQQGAAVLVSDGVIGVPPPAADYGWVSGTGPHDRGQQSDSHGGGMEHQQHPTSSSKEDEMGEEARGQKEDGAVGEVSVFSTQPGLVMRMDNPRSPQDAGRTLFQLFTDTSVGTITASAMTHCGRESDLLEQPDTKLYKPSTSCNSASGPNVAGSSGSQITNRPSATCAPHSRVFPSRSLPFATACSNPHPSVQLHLPQPMLVIDTSASSGSTPSREDVMADEGNDAGQLKRRGQSCGSGRSEGIQKGFGAGRSNSGNIRSSGSRSRARCESGGWVVCADTFGESAAMGGVASVPPQSLAKSQQQPSPPRQRRKREAHSMLPSPSVQQRQSLSQELSPTLQRRQEGLISRSPSPPSLMSQQRRNAQSRPQQDRPPSGLVTAAAKADQSDCIIEKSSTGISAVLEAWYEEFPSASLSPIRQGSEGGSGRDSPASRMRTSNTLKHSGDSGLGPDNTEPRLLRDSSSSTHQNDEDDDGDNKGGFTCGEAPGGAKMDGSCSEANGIGDVEAKIAEAKSASEGDAKDDGVAALRSSLSAAPNGQHRGRACGSPLDSELGNELLFGPPAAVTMGGTGVPPKLQGGPTALWPRLPAPPCASQKREQLRKQRSLEHAGLGDVSNGRWDCSFNTSIIGDVHLMKSGNAGVQSPRLRAPVVPKSGSGIPLAQPVAAPTPSPSLAGRNAPIPPTAAAPTGSPASAIPTHTPSMSSTHVQLQPTGPGWLASHASHLSQLVFEVGSASGSGAGSSILHRELLLLATASGGPPANNMITTHGTANSCTMLPTGALYSRDALSTLPRTVSSSFDPSNHLAVAMMQNYWMHNGSTAGLTAAARAPTETDGHNPVGANCGGSALRSGHQPETSPAVPAAIPVWQRPPCSRFRLPQLSESQ</sequence>
<feature type="non-terminal residue" evidence="2">
    <location>
        <position position="1190"/>
    </location>
</feature>
<feature type="compositionally biased region" description="Polar residues" evidence="1">
    <location>
        <begin position="97"/>
        <end position="107"/>
    </location>
</feature>
<feature type="compositionally biased region" description="Low complexity" evidence="1">
    <location>
        <begin position="165"/>
        <end position="178"/>
    </location>
</feature>
<evidence type="ECO:0000313" key="3">
    <source>
        <dbReference type="Proteomes" id="UP000722791"/>
    </source>
</evidence>
<evidence type="ECO:0000313" key="2">
    <source>
        <dbReference type="EMBL" id="GIM15225.1"/>
    </source>
</evidence>
<feature type="compositionally biased region" description="Low complexity" evidence="1">
    <location>
        <begin position="559"/>
        <end position="572"/>
    </location>
</feature>
<accession>A0A8J4GUB3</accession>
<feature type="compositionally biased region" description="Basic and acidic residues" evidence="1">
    <location>
        <begin position="363"/>
        <end position="379"/>
    </location>
</feature>